<accession>A0A375BWQ1</accession>
<sequence length="78" mass="8174">MSYILLWVTFNPVYLGEYASREACNAARVAVASAASASYTAVAPSVTAGIASLPFGKKMDIDTSPEATEKIMLCVPKG</sequence>
<reference evidence="1" key="1">
    <citation type="submission" date="2018-01" db="EMBL/GenBank/DDBJ databases">
        <authorList>
            <person name="Clerissi C."/>
        </authorList>
    </citation>
    <scope>NUCLEOTIDE SEQUENCE</scope>
    <source>
        <strain evidence="1">Cupriavidus sp. LMG 19464</strain>
    </source>
</reference>
<evidence type="ECO:0000313" key="1">
    <source>
        <dbReference type="EMBL" id="SOY56706.1"/>
    </source>
</evidence>
<dbReference type="EMBL" id="OFSQ01000027">
    <property type="protein sequence ID" value="SOY56706.1"/>
    <property type="molecule type" value="Genomic_DNA"/>
</dbReference>
<comment type="caution">
    <text evidence="1">The sequence shown here is derived from an EMBL/GenBank/DDBJ whole genome shotgun (WGS) entry which is preliminary data.</text>
</comment>
<name>A0A375BWQ1_9BURK</name>
<dbReference type="Proteomes" id="UP000256780">
    <property type="component" value="Chromosome CBM2587_a"/>
</dbReference>
<dbReference type="RefSeq" id="WP_147310406.1">
    <property type="nucleotide sequence ID" value="NZ_LT976853.1"/>
</dbReference>
<gene>
    <name evidence="1" type="ORF">CBM2587_A80009</name>
</gene>
<dbReference type="AlphaFoldDB" id="A0A375BWQ1"/>
<organism evidence="1">
    <name type="scientific">Cupriavidus taiwanensis</name>
    <dbReference type="NCBI Taxonomy" id="164546"/>
    <lineage>
        <taxon>Bacteria</taxon>
        <taxon>Pseudomonadati</taxon>
        <taxon>Pseudomonadota</taxon>
        <taxon>Betaproteobacteria</taxon>
        <taxon>Burkholderiales</taxon>
        <taxon>Burkholderiaceae</taxon>
        <taxon>Cupriavidus</taxon>
    </lineage>
</organism>
<proteinExistence type="predicted"/>
<protein>
    <submittedName>
        <fullName evidence="1">Uncharacterized protein</fullName>
    </submittedName>
</protein>